<dbReference type="OrthoDB" id="786072at2759"/>
<dbReference type="GO" id="GO:0043531">
    <property type="term" value="F:ADP binding"/>
    <property type="evidence" value="ECO:0007669"/>
    <property type="project" value="InterPro"/>
</dbReference>
<evidence type="ECO:0000313" key="11">
    <source>
        <dbReference type="Proteomes" id="UP000652761"/>
    </source>
</evidence>
<evidence type="ECO:0000259" key="8">
    <source>
        <dbReference type="Pfam" id="PF23559"/>
    </source>
</evidence>
<dbReference type="EMBL" id="NMUH01000362">
    <property type="protein sequence ID" value="MQL77699.1"/>
    <property type="molecule type" value="Genomic_DNA"/>
</dbReference>
<dbReference type="Gene3D" id="1.20.5.4130">
    <property type="match status" value="1"/>
</dbReference>
<keyword evidence="5" id="KW-0611">Plant defense</keyword>
<name>A0A843UC14_COLES</name>
<protein>
    <submittedName>
        <fullName evidence="10">Uncharacterized protein</fullName>
    </submittedName>
</protein>
<comment type="caution">
    <text evidence="10">The sequence shown here is derived from an EMBL/GenBank/DDBJ whole genome shotgun (WGS) entry which is preliminary data.</text>
</comment>
<keyword evidence="2" id="KW-0433">Leucine-rich repeat</keyword>
<evidence type="ECO:0000256" key="3">
    <source>
        <dbReference type="ARBA" id="ARBA00022737"/>
    </source>
</evidence>
<dbReference type="InterPro" id="IPR041118">
    <property type="entry name" value="Rx_N"/>
</dbReference>
<accession>A0A843UC14</accession>
<dbReference type="Pfam" id="PF23559">
    <property type="entry name" value="WHD_DRP"/>
    <property type="match status" value="1"/>
</dbReference>
<evidence type="ECO:0000256" key="5">
    <source>
        <dbReference type="ARBA" id="ARBA00022821"/>
    </source>
</evidence>
<dbReference type="InterPro" id="IPR002182">
    <property type="entry name" value="NB-ARC"/>
</dbReference>
<feature type="domain" description="Disease resistance protein winged helix" evidence="8">
    <location>
        <begin position="452"/>
        <end position="522"/>
    </location>
</feature>
<organism evidence="10 11">
    <name type="scientific">Colocasia esculenta</name>
    <name type="common">Wild taro</name>
    <name type="synonym">Arum esculentum</name>
    <dbReference type="NCBI Taxonomy" id="4460"/>
    <lineage>
        <taxon>Eukaryota</taxon>
        <taxon>Viridiplantae</taxon>
        <taxon>Streptophyta</taxon>
        <taxon>Embryophyta</taxon>
        <taxon>Tracheophyta</taxon>
        <taxon>Spermatophyta</taxon>
        <taxon>Magnoliopsida</taxon>
        <taxon>Liliopsida</taxon>
        <taxon>Araceae</taxon>
        <taxon>Aroideae</taxon>
        <taxon>Colocasieae</taxon>
        <taxon>Colocasia</taxon>
    </lineage>
</organism>
<dbReference type="InterPro" id="IPR027417">
    <property type="entry name" value="P-loop_NTPase"/>
</dbReference>
<dbReference type="Pfam" id="PF18052">
    <property type="entry name" value="Rx_N"/>
    <property type="match status" value="1"/>
</dbReference>
<dbReference type="InterPro" id="IPR055414">
    <property type="entry name" value="LRR_R13L4/SHOC2-like"/>
</dbReference>
<dbReference type="Pfam" id="PF00931">
    <property type="entry name" value="NB-ARC"/>
    <property type="match status" value="1"/>
</dbReference>
<dbReference type="Gene3D" id="1.10.8.430">
    <property type="entry name" value="Helical domain of apoptotic protease-activating factors"/>
    <property type="match status" value="1"/>
</dbReference>
<dbReference type="FunFam" id="1.10.8.430:FF:000003">
    <property type="entry name" value="Probable disease resistance protein At5g66910"/>
    <property type="match status" value="1"/>
</dbReference>
<feature type="domain" description="NB-ARC" evidence="6">
    <location>
        <begin position="194"/>
        <end position="365"/>
    </location>
</feature>
<gene>
    <name evidence="10" type="ORF">Taro_010117</name>
</gene>
<evidence type="ECO:0000256" key="2">
    <source>
        <dbReference type="ARBA" id="ARBA00022614"/>
    </source>
</evidence>
<dbReference type="InterPro" id="IPR032675">
    <property type="entry name" value="LRR_dom_sf"/>
</dbReference>
<dbReference type="FunFam" id="3.40.50.300:FF:001091">
    <property type="entry name" value="Probable disease resistance protein At1g61300"/>
    <property type="match status" value="1"/>
</dbReference>
<dbReference type="FunFam" id="1.10.10.10:FF:000322">
    <property type="entry name" value="Probable disease resistance protein At1g63360"/>
    <property type="match status" value="1"/>
</dbReference>
<keyword evidence="4" id="KW-0547">Nucleotide-binding</keyword>
<reference evidence="10" key="1">
    <citation type="submission" date="2017-07" db="EMBL/GenBank/DDBJ databases">
        <title>Taro Niue Genome Assembly and Annotation.</title>
        <authorList>
            <person name="Atibalentja N."/>
            <person name="Keating K."/>
            <person name="Fields C.J."/>
        </authorList>
    </citation>
    <scope>NUCLEOTIDE SEQUENCE</scope>
    <source>
        <strain evidence="10">Niue_2</strain>
        <tissue evidence="10">Leaf</tissue>
    </source>
</reference>
<evidence type="ECO:0000259" key="7">
    <source>
        <dbReference type="Pfam" id="PF18052"/>
    </source>
</evidence>
<evidence type="ECO:0000259" key="6">
    <source>
        <dbReference type="Pfam" id="PF00931"/>
    </source>
</evidence>
<dbReference type="AlphaFoldDB" id="A0A843UC14"/>
<dbReference type="PRINTS" id="PR00364">
    <property type="entry name" value="DISEASERSIST"/>
</dbReference>
<dbReference type="GO" id="GO:0009626">
    <property type="term" value="P:plant-type hypersensitive response"/>
    <property type="evidence" value="ECO:0007669"/>
    <property type="project" value="UniProtKB-ARBA"/>
</dbReference>
<feature type="domain" description="Disease resistance R13L4/SHOC-2-like LRR" evidence="9">
    <location>
        <begin position="595"/>
        <end position="753"/>
    </location>
</feature>
<dbReference type="PANTHER" id="PTHR23155:SF1185">
    <property type="entry name" value="DISEASE RESISTANCE RPP8-LIKE PROTEIN 3-RELATED"/>
    <property type="match status" value="1"/>
</dbReference>
<dbReference type="Gene3D" id="1.10.10.10">
    <property type="entry name" value="Winged helix-like DNA-binding domain superfamily/Winged helix DNA-binding domain"/>
    <property type="match status" value="1"/>
</dbReference>
<dbReference type="InterPro" id="IPR036388">
    <property type="entry name" value="WH-like_DNA-bd_sf"/>
</dbReference>
<dbReference type="SUPFAM" id="SSF52047">
    <property type="entry name" value="RNI-like"/>
    <property type="match status" value="1"/>
</dbReference>
<dbReference type="GO" id="GO:0042742">
    <property type="term" value="P:defense response to bacterium"/>
    <property type="evidence" value="ECO:0007669"/>
    <property type="project" value="UniProtKB-ARBA"/>
</dbReference>
<sequence length="768" mass="87843">MHALHFLQYSRDVLDYWSLLPLFLLPVDRGSASFDGSCFFNEWLSGICNDHRPTILSTRRFFTREKNFEAFLKDADARQRDSERVRVWISQVRNVAFQAEDAIDRYVYEVEFQKRRGFIGSLKNYANHARRLKIRQHLGTEIQGINKMLQKITASRLDFGIEFRQSDEGEASHSSKKLHKVMPIVEETDVVGFEQDVKVLSEKLTMENPRRTAVSIVGMGGLGKTTLARKVYNSDAVKKHFDRQAWVYVSQRWDNTELLQSILEKFVNPSKEEIAKMSLEDMENTLKEDLSTRRYLLVIDDIWDKPAWDAVRGFLPEGKDGSRIIVTTRREEVALYVDPQGFIHKPQCLDEGKSWDLFCLRAFGSKEGCPEGLRKLGKQMVSKCDGLPLAITVLGGLLSRKQSSQVEWRKVLKRITYELHEGEDGQIIQGILWLSYDALPYYLRSCFLYFGLFPGGSEIDAEELIQLWVAEGFIQERGQQTMEEVAEDYLEELVDRSMIQVVKRNLTGGVEKCRIHHLLLDLSISQGKEENFLCINVVGNHLPASNVDSASAPRRVAVDSRGSFFKDNIPLHPSWLGSVRSMFWYFKLSYFNPYQVPLNDLKLLRVLNVKGSNIRQLPKQIGLLVHLRFLGLEGTGLETLPSSIGMLRNLQTLRLSWCFSSPDTILEIDTLRHIIAARFYLEGTSGKNINCAANLQTLGTIMAGSWMGRCIGDFTNLRVLKIAGIQANHVTMLLKYLENMKFLNKLKLDFCDEENPMVAKFVLPALVN</sequence>
<proteinExistence type="inferred from homology"/>
<feature type="domain" description="Disease resistance N-terminal" evidence="7">
    <location>
        <begin position="69"/>
        <end position="115"/>
    </location>
</feature>
<dbReference type="InterPro" id="IPR038005">
    <property type="entry name" value="RX-like_CC"/>
</dbReference>
<dbReference type="SUPFAM" id="SSF52540">
    <property type="entry name" value="P-loop containing nucleoside triphosphate hydrolases"/>
    <property type="match status" value="1"/>
</dbReference>
<keyword evidence="11" id="KW-1185">Reference proteome</keyword>
<dbReference type="GO" id="GO:0002758">
    <property type="term" value="P:innate immune response-activating signaling pathway"/>
    <property type="evidence" value="ECO:0007669"/>
    <property type="project" value="UniProtKB-ARBA"/>
</dbReference>
<dbReference type="Proteomes" id="UP000652761">
    <property type="component" value="Unassembled WGS sequence"/>
</dbReference>
<dbReference type="Pfam" id="PF23598">
    <property type="entry name" value="LRR_14"/>
    <property type="match status" value="1"/>
</dbReference>
<dbReference type="Gene3D" id="3.40.50.300">
    <property type="entry name" value="P-loop containing nucleotide triphosphate hydrolases"/>
    <property type="match status" value="1"/>
</dbReference>
<evidence type="ECO:0000313" key="10">
    <source>
        <dbReference type="EMBL" id="MQL77699.1"/>
    </source>
</evidence>
<dbReference type="CDD" id="cd14798">
    <property type="entry name" value="RX-CC_like"/>
    <property type="match status" value="1"/>
</dbReference>
<comment type="similarity">
    <text evidence="1">Belongs to the disease resistance NB-LRR family.</text>
</comment>
<dbReference type="Gene3D" id="3.80.10.10">
    <property type="entry name" value="Ribonuclease Inhibitor"/>
    <property type="match status" value="1"/>
</dbReference>
<evidence type="ECO:0000259" key="9">
    <source>
        <dbReference type="Pfam" id="PF23598"/>
    </source>
</evidence>
<dbReference type="InterPro" id="IPR044974">
    <property type="entry name" value="Disease_R_plants"/>
</dbReference>
<evidence type="ECO:0000256" key="4">
    <source>
        <dbReference type="ARBA" id="ARBA00022741"/>
    </source>
</evidence>
<dbReference type="PANTHER" id="PTHR23155">
    <property type="entry name" value="DISEASE RESISTANCE PROTEIN RP"/>
    <property type="match status" value="1"/>
</dbReference>
<dbReference type="InterPro" id="IPR042197">
    <property type="entry name" value="Apaf_helical"/>
</dbReference>
<dbReference type="InterPro" id="IPR058922">
    <property type="entry name" value="WHD_DRP"/>
</dbReference>
<keyword evidence="3" id="KW-0677">Repeat</keyword>
<evidence type="ECO:0000256" key="1">
    <source>
        <dbReference type="ARBA" id="ARBA00008894"/>
    </source>
</evidence>